<dbReference type="KEGG" id="bsol:FSW04_19570"/>
<dbReference type="GO" id="GO:0000976">
    <property type="term" value="F:transcription cis-regulatory region binding"/>
    <property type="evidence" value="ECO:0007669"/>
    <property type="project" value="TreeGrafter"/>
</dbReference>
<dbReference type="Proteomes" id="UP000321805">
    <property type="component" value="Chromosome"/>
</dbReference>
<organism evidence="6 7">
    <name type="scientific">Baekduia soli</name>
    <dbReference type="NCBI Taxonomy" id="496014"/>
    <lineage>
        <taxon>Bacteria</taxon>
        <taxon>Bacillati</taxon>
        <taxon>Actinomycetota</taxon>
        <taxon>Thermoleophilia</taxon>
        <taxon>Solirubrobacterales</taxon>
        <taxon>Baekduiaceae</taxon>
        <taxon>Baekduia</taxon>
    </lineage>
</organism>
<dbReference type="InterPro" id="IPR009057">
    <property type="entry name" value="Homeodomain-like_sf"/>
</dbReference>
<dbReference type="OrthoDB" id="2356263at2"/>
<reference evidence="6 7" key="1">
    <citation type="journal article" date="2018" name="J. Microbiol.">
        <title>Baekduia soli gen. nov., sp. nov., a novel bacterium isolated from the soil of Baekdu Mountain and proposal of a novel family name, Baekduiaceae fam. nov.</title>
        <authorList>
            <person name="An D.S."/>
            <person name="Siddiqi M.Z."/>
            <person name="Kim K.H."/>
            <person name="Yu H.S."/>
            <person name="Im W.T."/>
        </authorList>
    </citation>
    <scope>NUCLEOTIDE SEQUENCE [LARGE SCALE GENOMIC DNA]</scope>
    <source>
        <strain evidence="6 7">BR7-21</strain>
    </source>
</reference>
<dbReference type="Pfam" id="PF00440">
    <property type="entry name" value="TetR_N"/>
    <property type="match status" value="1"/>
</dbReference>
<accession>A0A5B8UA52</accession>
<dbReference type="PROSITE" id="PS50977">
    <property type="entry name" value="HTH_TETR_2"/>
    <property type="match status" value="1"/>
</dbReference>
<keyword evidence="2 4" id="KW-0238">DNA-binding</keyword>
<dbReference type="RefSeq" id="WP_146921918.1">
    <property type="nucleotide sequence ID" value="NZ_CP042430.1"/>
</dbReference>
<dbReference type="AlphaFoldDB" id="A0A5B8UA52"/>
<dbReference type="InterPro" id="IPR001647">
    <property type="entry name" value="HTH_TetR"/>
</dbReference>
<dbReference type="PANTHER" id="PTHR30055:SF234">
    <property type="entry name" value="HTH-TYPE TRANSCRIPTIONAL REGULATOR BETI"/>
    <property type="match status" value="1"/>
</dbReference>
<dbReference type="GO" id="GO:0003700">
    <property type="term" value="F:DNA-binding transcription factor activity"/>
    <property type="evidence" value="ECO:0007669"/>
    <property type="project" value="TreeGrafter"/>
</dbReference>
<dbReference type="SUPFAM" id="SSF46689">
    <property type="entry name" value="Homeodomain-like"/>
    <property type="match status" value="1"/>
</dbReference>
<evidence type="ECO:0000256" key="4">
    <source>
        <dbReference type="PROSITE-ProRule" id="PRU00335"/>
    </source>
</evidence>
<dbReference type="SUPFAM" id="SSF48498">
    <property type="entry name" value="Tetracyclin repressor-like, C-terminal domain"/>
    <property type="match status" value="1"/>
</dbReference>
<feature type="DNA-binding region" description="H-T-H motif" evidence="4">
    <location>
        <begin position="38"/>
        <end position="57"/>
    </location>
</feature>
<protein>
    <submittedName>
        <fullName evidence="6">TetR/AcrR family transcriptional regulator</fullName>
    </submittedName>
</protein>
<evidence type="ECO:0000313" key="7">
    <source>
        <dbReference type="Proteomes" id="UP000321805"/>
    </source>
</evidence>
<evidence type="ECO:0000259" key="5">
    <source>
        <dbReference type="PROSITE" id="PS50977"/>
    </source>
</evidence>
<keyword evidence="1" id="KW-0805">Transcription regulation</keyword>
<evidence type="ECO:0000256" key="2">
    <source>
        <dbReference type="ARBA" id="ARBA00023125"/>
    </source>
</evidence>
<gene>
    <name evidence="6" type="ORF">FSW04_19570</name>
</gene>
<evidence type="ECO:0000256" key="1">
    <source>
        <dbReference type="ARBA" id="ARBA00023015"/>
    </source>
</evidence>
<dbReference type="EMBL" id="CP042430">
    <property type="protein sequence ID" value="QEC49552.1"/>
    <property type="molecule type" value="Genomic_DNA"/>
</dbReference>
<feature type="domain" description="HTH tetR-type" evidence="5">
    <location>
        <begin position="15"/>
        <end position="75"/>
    </location>
</feature>
<name>A0A5B8UA52_9ACTN</name>
<proteinExistence type="predicted"/>
<evidence type="ECO:0000313" key="6">
    <source>
        <dbReference type="EMBL" id="QEC49552.1"/>
    </source>
</evidence>
<sequence length="217" mass="24074">MPPKAATRTQEERSAQSDARMADAAVALICERGAAGTTLKDVGVRAGYSRGLAGYRFGSKSGLWAFLVRTIGESWLAELQAAVDGTAGLETIHRAIDAHSRFLLDSSDRIRAFYILWFDSVGPDAELKTVIARIHERRREDVEAWIRSDLDRGSIRADVDVRAVAEQFCGAIIGIVYQWLVTPLDHARIRQLHLDLKHEMTRALAPGTPHAQERSTR</sequence>
<dbReference type="PANTHER" id="PTHR30055">
    <property type="entry name" value="HTH-TYPE TRANSCRIPTIONAL REGULATOR RUTR"/>
    <property type="match status" value="1"/>
</dbReference>
<evidence type="ECO:0000256" key="3">
    <source>
        <dbReference type="ARBA" id="ARBA00023163"/>
    </source>
</evidence>
<dbReference type="Gene3D" id="1.10.357.10">
    <property type="entry name" value="Tetracycline Repressor, domain 2"/>
    <property type="match status" value="1"/>
</dbReference>
<keyword evidence="3" id="KW-0804">Transcription</keyword>
<dbReference type="InterPro" id="IPR050109">
    <property type="entry name" value="HTH-type_TetR-like_transc_reg"/>
</dbReference>
<dbReference type="InterPro" id="IPR036271">
    <property type="entry name" value="Tet_transcr_reg_TetR-rel_C_sf"/>
</dbReference>
<keyword evidence="7" id="KW-1185">Reference proteome</keyword>